<feature type="domain" description="Glycosyltransferase subfamily 4-like N-terminal" evidence="2">
    <location>
        <begin position="15"/>
        <end position="194"/>
    </location>
</feature>
<feature type="domain" description="Glycosyl transferase family 1" evidence="1">
    <location>
        <begin position="213"/>
        <end position="361"/>
    </location>
</feature>
<dbReference type="InterPro" id="IPR028098">
    <property type="entry name" value="Glyco_trans_4-like_N"/>
</dbReference>
<dbReference type="EMBL" id="SSDS01000034">
    <property type="protein sequence ID" value="TXG77899.1"/>
    <property type="molecule type" value="Genomic_DNA"/>
</dbReference>
<dbReference type="Proteomes" id="UP000321026">
    <property type="component" value="Unassembled WGS sequence"/>
</dbReference>
<dbReference type="GO" id="GO:0016757">
    <property type="term" value="F:glycosyltransferase activity"/>
    <property type="evidence" value="ECO:0007669"/>
    <property type="project" value="InterPro"/>
</dbReference>
<dbReference type="InterPro" id="IPR050194">
    <property type="entry name" value="Glycosyltransferase_grp1"/>
</dbReference>
<evidence type="ECO:0000259" key="1">
    <source>
        <dbReference type="Pfam" id="PF00534"/>
    </source>
</evidence>
<dbReference type="PANTHER" id="PTHR45947">
    <property type="entry name" value="SULFOQUINOVOSYL TRANSFERASE SQD2"/>
    <property type="match status" value="1"/>
</dbReference>
<dbReference type="Pfam" id="PF00534">
    <property type="entry name" value="Glycos_transf_1"/>
    <property type="match status" value="1"/>
</dbReference>
<gene>
    <name evidence="3" type="ORF">E6Q11_02030</name>
</gene>
<evidence type="ECO:0000313" key="3">
    <source>
        <dbReference type="EMBL" id="TXG77899.1"/>
    </source>
</evidence>
<comment type="caution">
    <text evidence="3">The sequence shown here is derived from an EMBL/GenBank/DDBJ whole genome shotgun (WGS) entry which is preliminary data.</text>
</comment>
<evidence type="ECO:0000313" key="4">
    <source>
        <dbReference type="Proteomes" id="UP000321026"/>
    </source>
</evidence>
<dbReference type="PANTHER" id="PTHR45947:SF14">
    <property type="entry name" value="SLL1723 PROTEIN"/>
    <property type="match status" value="1"/>
</dbReference>
<sequence>MKVLFLNYEYPPLGGGAANATAALLEEWRHQSDIEAHLVTSGIGNIFKQEILGNNIHISYLSIGKSELNLHHQSLKDLLFYSIKGWWFARRLLRQEKIPFDTTLAFFGVPCGFIAMLLKWEFGLPYVVSLRGSDVPGYSQKYAWMYPLLRPLVKAVWKRAKAVVPNSQGLLKLALATNPNQAFTIIENGVDTRRFFPDPVKRPEHAFIVTSGASRVTERKGLNYLVEAVAMLVPKYPELQLKIMGDGSARPALEALVKERGIEDKVWFLGRIPREATAPYYQEASLFVLPSLNEGMSNAMLEALASGLPLVSTPTGGAAELVIEGKNGLTIKEKSAQSIAAAIEKFLINKNLVAEYGAESRARAEAQGWDRVAHQFQTILERDTSGS</sequence>
<dbReference type="InterPro" id="IPR001296">
    <property type="entry name" value="Glyco_trans_1"/>
</dbReference>
<reference evidence="3 4" key="1">
    <citation type="submission" date="2018-09" db="EMBL/GenBank/DDBJ databases">
        <title>Metagenome Assembled Genomes from an Advanced Water Purification Facility.</title>
        <authorList>
            <person name="Stamps B.W."/>
            <person name="Spear J.R."/>
        </authorList>
    </citation>
    <scope>NUCLEOTIDE SEQUENCE [LARGE SCALE GENOMIC DNA]</scope>
    <source>
        <strain evidence="3">Bin_63_2</strain>
    </source>
</reference>
<name>A0A5C7J8V0_9BACT</name>
<dbReference type="Pfam" id="PF13439">
    <property type="entry name" value="Glyco_transf_4"/>
    <property type="match status" value="1"/>
</dbReference>
<protein>
    <submittedName>
        <fullName evidence="3">Glycosyltransferase family 4 protein</fullName>
    </submittedName>
</protein>
<proteinExistence type="predicted"/>
<accession>A0A5C7J8V0</accession>
<keyword evidence="3" id="KW-0808">Transferase</keyword>
<evidence type="ECO:0000259" key="2">
    <source>
        <dbReference type="Pfam" id="PF13439"/>
    </source>
</evidence>
<dbReference type="AlphaFoldDB" id="A0A5C7J8V0"/>
<organism evidence="3 4">
    <name type="scientific">Candidatus Dojkabacteria bacterium</name>
    <dbReference type="NCBI Taxonomy" id="2099670"/>
    <lineage>
        <taxon>Bacteria</taxon>
        <taxon>Candidatus Dojkabacteria</taxon>
    </lineage>
</organism>
<dbReference type="SUPFAM" id="SSF53756">
    <property type="entry name" value="UDP-Glycosyltransferase/glycogen phosphorylase"/>
    <property type="match status" value="1"/>
</dbReference>
<dbReference type="Gene3D" id="3.40.50.2000">
    <property type="entry name" value="Glycogen Phosphorylase B"/>
    <property type="match status" value="2"/>
</dbReference>